<dbReference type="AlphaFoldDB" id="A0A2Z5FUI4"/>
<dbReference type="KEGG" id="abas:ACPOL_1191"/>
<feature type="transmembrane region" description="Helical" evidence="1">
    <location>
        <begin position="21"/>
        <end position="47"/>
    </location>
</feature>
<dbReference type="RefSeq" id="WP_114206153.1">
    <property type="nucleotide sequence ID" value="NZ_CP030840.1"/>
</dbReference>
<keyword evidence="1" id="KW-0812">Transmembrane</keyword>
<feature type="transmembrane region" description="Helical" evidence="1">
    <location>
        <begin position="100"/>
        <end position="127"/>
    </location>
</feature>
<proteinExistence type="predicted"/>
<keyword evidence="1" id="KW-1133">Transmembrane helix</keyword>
<reference evidence="2 3" key="1">
    <citation type="journal article" date="2018" name="Front. Microbiol.">
        <title>Hydrolytic Capabilities as a Key to Environmental Success: Chitinolytic and Cellulolytic Acidobacteria From Acidic Sub-arctic Soils and Boreal Peatlands.</title>
        <authorList>
            <person name="Belova S.E."/>
            <person name="Ravin N.V."/>
            <person name="Pankratov T.A."/>
            <person name="Rakitin A.L."/>
            <person name="Ivanova A.A."/>
            <person name="Beletsky A.V."/>
            <person name="Mardanov A.V."/>
            <person name="Sinninghe Damste J.S."/>
            <person name="Dedysh S.N."/>
        </authorList>
    </citation>
    <scope>NUCLEOTIDE SEQUENCE [LARGE SCALE GENOMIC DNA]</scope>
    <source>
        <strain evidence="2 3">SBC82</strain>
    </source>
</reference>
<protein>
    <submittedName>
        <fullName evidence="2">Uncharacterized protein</fullName>
    </submittedName>
</protein>
<dbReference type="EMBL" id="CP030840">
    <property type="protein sequence ID" value="AXC10539.1"/>
    <property type="molecule type" value="Genomic_DNA"/>
</dbReference>
<gene>
    <name evidence="2" type="ORF">ACPOL_1191</name>
</gene>
<evidence type="ECO:0000256" key="1">
    <source>
        <dbReference type="SAM" id="Phobius"/>
    </source>
</evidence>
<sequence>MQTAPQVFGLYTRVHRHIQTLGILWLLYSLFGLLAWLVAMPFLSHFFGHSLHNFNHRDFPLPLSMSWILPFATILVYLRSGFGILVGIGLLRRERWARTLALVVSILTLIKPPFGTALGIYTLWVLLPSQSALEYETVTAP</sequence>
<organism evidence="2 3">
    <name type="scientific">Acidisarcina polymorpha</name>
    <dbReference type="NCBI Taxonomy" id="2211140"/>
    <lineage>
        <taxon>Bacteria</taxon>
        <taxon>Pseudomonadati</taxon>
        <taxon>Acidobacteriota</taxon>
        <taxon>Terriglobia</taxon>
        <taxon>Terriglobales</taxon>
        <taxon>Acidobacteriaceae</taxon>
        <taxon>Acidisarcina</taxon>
    </lineage>
</organism>
<keyword evidence="3" id="KW-1185">Reference proteome</keyword>
<evidence type="ECO:0000313" key="2">
    <source>
        <dbReference type="EMBL" id="AXC10539.1"/>
    </source>
</evidence>
<name>A0A2Z5FUI4_9BACT</name>
<accession>A0A2Z5FUI4</accession>
<evidence type="ECO:0000313" key="3">
    <source>
        <dbReference type="Proteomes" id="UP000253606"/>
    </source>
</evidence>
<keyword evidence="1" id="KW-0472">Membrane</keyword>
<dbReference type="Proteomes" id="UP000253606">
    <property type="component" value="Chromosome"/>
</dbReference>
<dbReference type="OrthoDB" id="122075at2"/>
<feature type="transmembrane region" description="Helical" evidence="1">
    <location>
        <begin position="67"/>
        <end position="88"/>
    </location>
</feature>